<proteinExistence type="predicted"/>
<evidence type="ECO:0000313" key="2">
    <source>
        <dbReference type="Proteomes" id="UP001444071"/>
    </source>
</evidence>
<keyword evidence="2" id="KW-1185">Reference proteome</keyword>
<protein>
    <submittedName>
        <fullName evidence="1">Uncharacterized protein</fullName>
    </submittedName>
</protein>
<evidence type="ECO:0000313" key="1">
    <source>
        <dbReference type="EMBL" id="MEQ2271612.1"/>
    </source>
</evidence>
<reference evidence="1 2" key="1">
    <citation type="submission" date="2021-06" db="EMBL/GenBank/DDBJ databases">
        <authorList>
            <person name="Palmer J.M."/>
        </authorList>
    </citation>
    <scope>NUCLEOTIDE SEQUENCE [LARGE SCALE GENOMIC DNA]</scope>
    <source>
        <strain evidence="1 2">XR_2019</strain>
        <tissue evidence="1">Muscle</tissue>
    </source>
</reference>
<sequence length="103" mass="11453">MPSLSPQRIFLVLVHHIKPGFPGPTHKLQIDSLTILFKACKTSQRATCSWLSVVVISGLSICRDSAVSDIKFCIEKRKPSSKLITHFMVSFTLLPLGSRMTLN</sequence>
<organism evidence="1 2">
    <name type="scientific">Xenotaenia resolanae</name>
    <dbReference type="NCBI Taxonomy" id="208358"/>
    <lineage>
        <taxon>Eukaryota</taxon>
        <taxon>Metazoa</taxon>
        <taxon>Chordata</taxon>
        <taxon>Craniata</taxon>
        <taxon>Vertebrata</taxon>
        <taxon>Euteleostomi</taxon>
        <taxon>Actinopterygii</taxon>
        <taxon>Neopterygii</taxon>
        <taxon>Teleostei</taxon>
        <taxon>Neoteleostei</taxon>
        <taxon>Acanthomorphata</taxon>
        <taxon>Ovalentaria</taxon>
        <taxon>Atherinomorphae</taxon>
        <taxon>Cyprinodontiformes</taxon>
        <taxon>Goodeidae</taxon>
        <taxon>Xenotaenia</taxon>
    </lineage>
</organism>
<dbReference type="EMBL" id="JAHRIM010062289">
    <property type="protein sequence ID" value="MEQ2271612.1"/>
    <property type="molecule type" value="Genomic_DNA"/>
</dbReference>
<comment type="caution">
    <text evidence="1">The sequence shown here is derived from an EMBL/GenBank/DDBJ whole genome shotgun (WGS) entry which is preliminary data.</text>
</comment>
<dbReference type="Proteomes" id="UP001444071">
    <property type="component" value="Unassembled WGS sequence"/>
</dbReference>
<gene>
    <name evidence="1" type="ORF">XENORESO_006641</name>
</gene>
<accession>A0ABV0WT50</accession>
<name>A0ABV0WT50_9TELE</name>